<proteinExistence type="predicted"/>
<dbReference type="AlphaFoldDB" id="A0A1R2BBS2"/>
<comment type="caution">
    <text evidence="2">The sequence shown here is derived from an EMBL/GenBank/DDBJ whole genome shotgun (WGS) entry which is preliminary data.</text>
</comment>
<feature type="domain" description="Ubiquitin-like" evidence="1">
    <location>
        <begin position="147"/>
        <end position="231"/>
    </location>
</feature>
<dbReference type="SUPFAM" id="SSF54236">
    <property type="entry name" value="Ubiquitin-like"/>
    <property type="match status" value="1"/>
</dbReference>
<dbReference type="Pfam" id="PF00240">
    <property type="entry name" value="ubiquitin"/>
    <property type="match status" value="1"/>
</dbReference>
<dbReference type="PANTHER" id="PTHR10666">
    <property type="entry name" value="UBIQUITIN"/>
    <property type="match status" value="1"/>
</dbReference>
<sequence length="367" mass="42654">MEKDYIVFSLERDPFELQFINETLFAERIEEITGIFSVRQEYYKLGKKIKPSQLKNTKINTLSVINNRISANKYLISLPSGHMHISIAHPEDKTIKDLAIFFHIESKNKGLNFPLSEHSFYYNQEFLPFDYKLSQIPDNSTIDLIQIPIYTEILEKKMYICSYTGQQLEINFYDNQTISIIKEEIQKIISLPIDQQRLIFSGKQLENEKTISYYNIQNESKLNLFLRIIGGGGPQIFSFNEMSNQIKIEFSQKAPKWRIVQKGISFRGICKNKQCPACDHEVICNLGFGIFDIKVQAGVLLCPICKCMINNVRNCGFFMAEYEHFGIDSQGVERRGRGESYENNYATFLDGDNEQWRILRIAVGYKK</sequence>
<dbReference type="PROSITE" id="PS50053">
    <property type="entry name" value="UBIQUITIN_2"/>
    <property type="match status" value="1"/>
</dbReference>
<dbReference type="EMBL" id="MPUH01000765">
    <property type="protein sequence ID" value="OMJ74228.1"/>
    <property type="molecule type" value="Genomic_DNA"/>
</dbReference>
<keyword evidence="3" id="KW-1185">Reference proteome</keyword>
<dbReference type="PRINTS" id="PR00348">
    <property type="entry name" value="UBIQUITIN"/>
</dbReference>
<dbReference type="InterPro" id="IPR029071">
    <property type="entry name" value="Ubiquitin-like_domsf"/>
</dbReference>
<evidence type="ECO:0000313" key="3">
    <source>
        <dbReference type="Proteomes" id="UP000187209"/>
    </source>
</evidence>
<evidence type="ECO:0000259" key="1">
    <source>
        <dbReference type="PROSITE" id="PS50053"/>
    </source>
</evidence>
<name>A0A1R2BBS2_9CILI</name>
<dbReference type="OrthoDB" id="428577at2759"/>
<dbReference type="Gene3D" id="3.10.20.90">
    <property type="entry name" value="Phosphatidylinositol 3-kinase Catalytic Subunit, Chain A, domain 1"/>
    <property type="match status" value="1"/>
</dbReference>
<organism evidence="2 3">
    <name type="scientific">Stentor coeruleus</name>
    <dbReference type="NCBI Taxonomy" id="5963"/>
    <lineage>
        <taxon>Eukaryota</taxon>
        <taxon>Sar</taxon>
        <taxon>Alveolata</taxon>
        <taxon>Ciliophora</taxon>
        <taxon>Postciliodesmatophora</taxon>
        <taxon>Heterotrichea</taxon>
        <taxon>Heterotrichida</taxon>
        <taxon>Stentoridae</taxon>
        <taxon>Stentor</taxon>
    </lineage>
</organism>
<dbReference type="Proteomes" id="UP000187209">
    <property type="component" value="Unassembled WGS sequence"/>
</dbReference>
<accession>A0A1R2BBS2</accession>
<dbReference type="InterPro" id="IPR019956">
    <property type="entry name" value="Ubiquitin_dom"/>
</dbReference>
<dbReference type="InterPro" id="IPR000626">
    <property type="entry name" value="Ubiquitin-like_dom"/>
</dbReference>
<dbReference type="SMART" id="SM00213">
    <property type="entry name" value="UBQ"/>
    <property type="match status" value="1"/>
</dbReference>
<evidence type="ECO:0000313" key="2">
    <source>
        <dbReference type="EMBL" id="OMJ74228.1"/>
    </source>
</evidence>
<dbReference type="InterPro" id="IPR050158">
    <property type="entry name" value="Ubiquitin_ubiquitin-like"/>
</dbReference>
<reference evidence="2 3" key="1">
    <citation type="submission" date="2016-11" db="EMBL/GenBank/DDBJ databases">
        <title>The macronuclear genome of Stentor coeruleus: a giant cell with tiny introns.</title>
        <authorList>
            <person name="Slabodnick M."/>
            <person name="Ruby J.G."/>
            <person name="Reiff S.B."/>
            <person name="Swart E.C."/>
            <person name="Gosai S."/>
            <person name="Prabakaran S."/>
            <person name="Witkowska E."/>
            <person name="Larue G.E."/>
            <person name="Fisher S."/>
            <person name="Freeman R.M."/>
            <person name="Gunawardena J."/>
            <person name="Chu W."/>
            <person name="Stover N.A."/>
            <person name="Gregory B.D."/>
            <person name="Nowacki M."/>
            <person name="Derisi J."/>
            <person name="Roy S.W."/>
            <person name="Marshall W.F."/>
            <person name="Sood P."/>
        </authorList>
    </citation>
    <scope>NUCLEOTIDE SEQUENCE [LARGE SCALE GENOMIC DNA]</scope>
    <source>
        <strain evidence="2">WM001</strain>
    </source>
</reference>
<gene>
    <name evidence="2" type="ORF">SteCoe_26888</name>
</gene>
<protein>
    <recommendedName>
        <fullName evidence="1">Ubiquitin-like domain-containing protein</fullName>
    </recommendedName>
</protein>